<name>A0A2N3UD59_9BACT</name>
<protein>
    <recommendedName>
        <fullName evidence="3">SpoIIAA-like protein</fullName>
    </recommendedName>
</protein>
<dbReference type="Proteomes" id="UP000233782">
    <property type="component" value="Unassembled WGS sequence"/>
</dbReference>
<proteinExistence type="predicted"/>
<accession>A0A2N3UD59</accession>
<dbReference type="AlphaFoldDB" id="A0A2N3UD59"/>
<evidence type="ECO:0008006" key="3">
    <source>
        <dbReference type="Google" id="ProtNLM"/>
    </source>
</evidence>
<organism evidence="1 2">
    <name type="scientific">Pontibacter ramchanderi</name>
    <dbReference type="NCBI Taxonomy" id="1179743"/>
    <lineage>
        <taxon>Bacteria</taxon>
        <taxon>Pseudomonadati</taxon>
        <taxon>Bacteroidota</taxon>
        <taxon>Cytophagia</taxon>
        <taxon>Cytophagales</taxon>
        <taxon>Hymenobacteraceae</taxon>
        <taxon>Pontibacter</taxon>
    </lineage>
</organism>
<gene>
    <name evidence="1" type="ORF">BD749_2449</name>
</gene>
<dbReference type="RefSeq" id="WP_101444560.1">
    <property type="nucleotide sequence ID" value="NZ_PJMU01000002.1"/>
</dbReference>
<evidence type="ECO:0000313" key="2">
    <source>
        <dbReference type="Proteomes" id="UP000233782"/>
    </source>
</evidence>
<dbReference type="EMBL" id="PJMU01000002">
    <property type="protein sequence ID" value="PKV67307.1"/>
    <property type="molecule type" value="Genomic_DNA"/>
</dbReference>
<reference evidence="1 2" key="1">
    <citation type="submission" date="2017-12" db="EMBL/GenBank/DDBJ databases">
        <title>Genomic Encyclopedia of Type Strains, Phase III (KMG-III): the genomes of soil and plant-associated and newly described type strains.</title>
        <authorList>
            <person name="Whitman W."/>
        </authorList>
    </citation>
    <scope>NUCLEOTIDE SEQUENCE [LARGE SCALE GENOMIC DNA]</scope>
    <source>
        <strain evidence="1 2">LP43</strain>
    </source>
</reference>
<keyword evidence="2" id="KW-1185">Reference proteome</keyword>
<comment type="caution">
    <text evidence="1">The sequence shown here is derived from an EMBL/GenBank/DDBJ whole genome shotgun (WGS) entry which is preliminary data.</text>
</comment>
<dbReference type="OrthoDB" id="979415at2"/>
<sequence length="143" mass="16602">MQLYFHNSFVRLSYDRALRLGKAEWFGRLQGAELREAYLLCHDMINRFSLTKWLANDRQMGNISPADLKWSLDVHVPQMAKSSLRRLARIPSQFETNLEAVGVMINKGYTLNLSLEMRDFEDEEKALEWLLEPSSVLPTVKPS</sequence>
<evidence type="ECO:0000313" key="1">
    <source>
        <dbReference type="EMBL" id="PKV67307.1"/>
    </source>
</evidence>